<dbReference type="InterPro" id="IPR018392">
    <property type="entry name" value="LysM"/>
</dbReference>
<dbReference type="CDD" id="cd12797">
    <property type="entry name" value="M23_peptidase"/>
    <property type="match status" value="1"/>
</dbReference>
<feature type="region of interest" description="Disordered" evidence="1">
    <location>
        <begin position="75"/>
        <end position="114"/>
    </location>
</feature>
<dbReference type="GO" id="GO:0016787">
    <property type="term" value="F:hydrolase activity"/>
    <property type="evidence" value="ECO:0007669"/>
    <property type="project" value="UniProtKB-KW"/>
</dbReference>
<dbReference type="Gene3D" id="2.70.70.10">
    <property type="entry name" value="Glucose Permease (Domain IIA)"/>
    <property type="match status" value="1"/>
</dbReference>
<dbReference type="InterPro" id="IPR016047">
    <property type="entry name" value="M23ase_b-sheet_dom"/>
</dbReference>
<feature type="domain" description="LysM" evidence="2">
    <location>
        <begin position="118"/>
        <end position="162"/>
    </location>
</feature>
<dbReference type="PANTHER" id="PTHR21666">
    <property type="entry name" value="PEPTIDASE-RELATED"/>
    <property type="match status" value="1"/>
</dbReference>
<dbReference type="EMBL" id="CP141614">
    <property type="protein sequence ID" value="WRP15114.1"/>
    <property type="molecule type" value="Genomic_DNA"/>
</dbReference>
<dbReference type="SUPFAM" id="SSF51261">
    <property type="entry name" value="Duplicated hybrid motif"/>
    <property type="match status" value="1"/>
</dbReference>
<dbReference type="InterPro" id="IPR050570">
    <property type="entry name" value="Cell_wall_metabolism_enzyme"/>
</dbReference>
<dbReference type="Pfam" id="PF01476">
    <property type="entry name" value="LysM"/>
    <property type="match status" value="2"/>
</dbReference>
<dbReference type="Gene3D" id="3.10.350.10">
    <property type="entry name" value="LysM domain"/>
    <property type="match status" value="2"/>
</dbReference>
<accession>A0ABZ1BQM5</accession>
<dbReference type="Proteomes" id="UP001333102">
    <property type="component" value="Chromosome"/>
</dbReference>
<gene>
    <name evidence="3" type="ORF">VLY81_02765</name>
</gene>
<dbReference type="InterPro" id="IPR036779">
    <property type="entry name" value="LysM_dom_sf"/>
</dbReference>
<evidence type="ECO:0000313" key="3">
    <source>
        <dbReference type="EMBL" id="WRP15114.1"/>
    </source>
</evidence>
<dbReference type="PROSITE" id="PS51782">
    <property type="entry name" value="LYSM"/>
    <property type="match status" value="2"/>
</dbReference>
<dbReference type="EC" id="3.4.24.-" evidence="3"/>
<feature type="region of interest" description="Disordered" evidence="1">
    <location>
        <begin position="1"/>
        <end position="34"/>
    </location>
</feature>
<name>A0ABZ1BQM5_9FIRM</name>
<dbReference type="SMART" id="SM00257">
    <property type="entry name" value="LysM"/>
    <property type="match status" value="2"/>
</dbReference>
<keyword evidence="3" id="KW-0378">Hydrolase</keyword>
<dbReference type="RefSeq" id="WP_324669504.1">
    <property type="nucleotide sequence ID" value="NZ_CP141614.1"/>
</dbReference>
<evidence type="ECO:0000256" key="1">
    <source>
        <dbReference type="SAM" id="MobiDB-lite"/>
    </source>
</evidence>
<dbReference type="Pfam" id="PF01551">
    <property type="entry name" value="Peptidase_M23"/>
    <property type="match status" value="1"/>
</dbReference>
<sequence length="351" mass="37618">MVAAGVAGWMQGAPREADVEDSGEVASEATRQGVPLLRRLWPAMPEGGLAGERDVAALLAEVEGLGERGLLEGLDATDRSAGPAPQPPAEAAELPREDAAPDEGGTQPAGQSVPVRFYTHRVRQGETLWDIARQYRTDVNAIATANGLYDVDYIRPGQVLEVPSVPGVVHTVQRGETLWEISRIYGVSMQAIQEANGLASPDVLLPSTRLIIPGATGPVLDRLVVGGRLQRAFSWPVRGRISSRFGWRWGRQHEGVDIAVPTGTPVRAAAPGRVVFAGWGGGYGYLISIDHGSGVVTRYAHNSRLVVRVGQRVARGQIVAYSGNTGNSTGPHVHFEIRYRGRAVDPLPYLR</sequence>
<protein>
    <submittedName>
        <fullName evidence="3">M23 family metallopeptidase</fullName>
        <ecNumber evidence="3">3.4.24.-</ecNumber>
    </submittedName>
</protein>
<dbReference type="InterPro" id="IPR011055">
    <property type="entry name" value="Dup_hybrid_motif"/>
</dbReference>
<proteinExistence type="predicted"/>
<evidence type="ECO:0000313" key="4">
    <source>
        <dbReference type="Proteomes" id="UP001333102"/>
    </source>
</evidence>
<reference evidence="4" key="1">
    <citation type="submission" date="2023-12" db="EMBL/GenBank/DDBJ databases">
        <title>Novel isolates from deep terrestrial aquifers shed light on the physiology and ecology of the class Limnochordia.</title>
        <authorList>
            <person name="Karnachuk O.V."/>
            <person name="Lukina A.P."/>
            <person name="Avakyan M.R."/>
            <person name="Kadnikov V."/>
            <person name="Begmatov S."/>
            <person name="Beletsky A.V."/>
            <person name="Mardanov A.V."/>
            <person name="Ravin N.V."/>
        </authorList>
    </citation>
    <scope>NUCLEOTIDE SEQUENCE [LARGE SCALE GENOMIC DNA]</scope>
    <source>
        <strain evidence="4">LN</strain>
    </source>
</reference>
<keyword evidence="4" id="KW-1185">Reference proteome</keyword>
<dbReference type="CDD" id="cd00118">
    <property type="entry name" value="LysM"/>
    <property type="match status" value="2"/>
</dbReference>
<evidence type="ECO:0000259" key="2">
    <source>
        <dbReference type="PROSITE" id="PS51782"/>
    </source>
</evidence>
<organism evidence="3 4">
    <name type="scientific">Geochorda subterranea</name>
    <dbReference type="NCBI Taxonomy" id="3109564"/>
    <lineage>
        <taxon>Bacteria</taxon>
        <taxon>Bacillati</taxon>
        <taxon>Bacillota</taxon>
        <taxon>Limnochordia</taxon>
        <taxon>Limnochordales</taxon>
        <taxon>Geochordaceae</taxon>
        <taxon>Geochorda</taxon>
    </lineage>
</organism>
<dbReference type="PANTHER" id="PTHR21666:SF270">
    <property type="entry name" value="MUREIN HYDROLASE ACTIVATOR ENVC"/>
    <property type="match status" value="1"/>
</dbReference>
<feature type="domain" description="LysM" evidence="2">
    <location>
        <begin position="168"/>
        <end position="212"/>
    </location>
</feature>